<gene>
    <name evidence="7" type="ORF">CSSPTR1EN2_LOCUS16395</name>
</gene>
<keyword evidence="5 6" id="KW-0472">Membrane</keyword>
<organism evidence="7 8">
    <name type="scientific">Sphagnum troendelagicum</name>
    <dbReference type="NCBI Taxonomy" id="128251"/>
    <lineage>
        <taxon>Eukaryota</taxon>
        <taxon>Viridiplantae</taxon>
        <taxon>Streptophyta</taxon>
        <taxon>Embryophyta</taxon>
        <taxon>Bryophyta</taxon>
        <taxon>Sphagnophytina</taxon>
        <taxon>Sphagnopsida</taxon>
        <taxon>Sphagnales</taxon>
        <taxon>Sphagnaceae</taxon>
        <taxon>Sphagnum</taxon>
    </lineage>
</organism>
<dbReference type="InterPro" id="IPR018499">
    <property type="entry name" value="Tetraspanin/Peripherin"/>
</dbReference>
<keyword evidence="3 6" id="KW-0812">Transmembrane</keyword>
<dbReference type="EMBL" id="OZ019896">
    <property type="protein sequence ID" value="CAK9222776.1"/>
    <property type="molecule type" value="Genomic_DNA"/>
</dbReference>
<evidence type="ECO:0000256" key="6">
    <source>
        <dbReference type="SAM" id="Phobius"/>
    </source>
</evidence>
<evidence type="ECO:0000256" key="1">
    <source>
        <dbReference type="ARBA" id="ARBA00004141"/>
    </source>
</evidence>
<keyword evidence="4 6" id="KW-1133">Transmembrane helix</keyword>
<dbReference type="Proteomes" id="UP001497512">
    <property type="component" value="Chromosome 4"/>
</dbReference>
<accession>A0ABP0UJL9</accession>
<evidence type="ECO:0000256" key="4">
    <source>
        <dbReference type="ARBA" id="ARBA00022989"/>
    </source>
</evidence>
<reference evidence="7" key="1">
    <citation type="submission" date="2024-02" db="EMBL/GenBank/DDBJ databases">
        <authorList>
            <consortium name="ELIXIR-Norway"/>
            <consortium name="Elixir Norway"/>
        </authorList>
    </citation>
    <scope>NUCLEOTIDE SEQUENCE</scope>
</reference>
<feature type="transmembrane region" description="Helical" evidence="6">
    <location>
        <begin position="6"/>
        <end position="29"/>
    </location>
</feature>
<dbReference type="Pfam" id="PF00335">
    <property type="entry name" value="Tetraspanin"/>
    <property type="match status" value="1"/>
</dbReference>
<dbReference type="PANTHER" id="PTHR32191">
    <property type="entry name" value="TETRASPANIN-8-RELATED"/>
    <property type="match status" value="1"/>
</dbReference>
<evidence type="ECO:0000256" key="2">
    <source>
        <dbReference type="ARBA" id="ARBA00006840"/>
    </source>
</evidence>
<dbReference type="InterPro" id="IPR044991">
    <property type="entry name" value="TET_plant"/>
</dbReference>
<feature type="transmembrane region" description="Helical" evidence="6">
    <location>
        <begin position="233"/>
        <end position="251"/>
    </location>
</feature>
<feature type="transmembrane region" description="Helical" evidence="6">
    <location>
        <begin position="41"/>
        <end position="64"/>
    </location>
</feature>
<evidence type="ECO:0008006" key="9">
    <source>
        <dbReference type="Google" id="ProtNLM"/>
    </source>
</evidence>
<comment type="similarity">
    <text evidence="2">Belongs to the tetraspanin (TM4SF) family.</text>
</comment>
<feature type="transmembrane region" description="Helical" evidence="6">
    <location>
        <begin position="70"/>
        <end position="95"/>
    </location>
</feature>
<evidence type="ECO:0000256" key="5">
    <source>
        <dbReference type="ARBA" id="ARBA00023136"/>
    </source>
</evidence>
<protein>
    <recommendedName>
        <fullName evidence="9">Tetraspanin-8</fullName>
    </recommendedName>
</protein>
<evidence type="ECO:0000256" key="3">
    <source>
        <dbReference type="ARBA" id="ARBA00022692"/>
    </source>
</evidence>
<name>A0ABP0UJL9_9BRYO</name>
<evidence type="ECO:0000313" key="8">
    <source>
        <dbReference type="Proteomes" id="UP001497512"/>
    </source>
</evidence>
<dbReference type="PRINTS" id="PR00259">
    <property type="entry name" value="TMFOUR"/>
</dbReference>
<proteinExistence type="inferred from homology"/>
<sequence length="274" mass="29978">MGFSNLLSGVLNFVTFVLSIPIIGAGIWLAKQHNTVCVRFLQWPVIIIGVFILLVSLAGVFGAWCRVSCLLWLYLFVMFVLILLLFVFTIFAFAVTNAGAGQALSGKGYKEYHLGDYSAWLQRRVNNPSNWNTINSCLSDAKVCNGLDNQYPTLAQFNASSLTPIESGCCKPPSSCGFAFVNATYWNESGTTPPASADPDCKVWSNTATDLCFNCTSCKAGVLQEIKQDWRKVAIVNIVMLVFLIIAYSVGCCAFRSNRRNGAYGGGYGKQSYP</sequence>
<comment type="subcellular location">
    <subcellularLocation>
        <location evidence="1">Membrane</location>
        <topology evidence="1">Multi-pass membrane protein</topology>
    </subcellularLocation>
</comment>
<evidence type="ECO:0000313" key="7">
    <source>
        <dbReference type="EMBL" id="CAK9222776.1"/>
    </source>
</evidence>
<keyword evidence="8" id="KW-1185">Reference proteome</keyword>